<keyword evidence="3" id="KW-1185">Reference proteome</keyword>
<dbReference type="OrthoDB" id="10002170at2759"/>
<dbReference type="Proteomes" id="UP000019473">
    <property type="component" value="Unassembled WGS sequence"/>
</dbReference>
<evidence type="ECO:0000313" key="3">
    <source>
        <dbReference type="Proteomes" id="UP000019473"/>
    </source>
</evidence>
<dbReference type="GO" id="GO:0000379">
    <property type="term" value="P:tRNA-type intron splice site recognition and cleavage"/>
    <property type="evidence" value="ECO:0007669"/>
    <property type="project" value="InterPro"/>
</dbReference>
<organism evidence="2 3">
    <name type="scientific">Cladophialophora yegresii CBS 114405</name>
    <dbReference type="NCBI Taxonomy" id="1182544"/>
    <lineage>
        <taxon>Eukaryota</taxon>
        <taxon>Fungi</taxon>
        <taxon>Dikarya</taxon>
        <taxon>Ascomycota</taxon>
        <taxon>Pezizomycotina</taxon>
        <taxon>Eurotiomycetes</taxon>
        <taxon>Chaetothyriomycetidae</taxon>
        <taxon>Chaetothyriales</taxon>
        <taxon>Herpotrichiellaceae</taxon>
        <taxon>Cladophialophora</taxon>
    </lineage>
</organism>
<dbReference type="EMBL" id="AMGW01000004">
    <property type="protein sequence ID" value="EXJ58990.1"/>
    <property type="molecule type" value="Genomic_DNA"/>
</dbReference>
<evidence type="ECO:0000313" key="2">
    <source>
        <dbReference type="EMBL" id="EXJ58990.1"/>
    </source>
</evidence>
<dbReference type="InterPro" id="IPR036167">
    <property type="entry name" value="tRNA_intron_Endo_cat-like_sf"/>
</dbReference>
<protein>
    <submittedName>
        <fullName evidence="2">Uncharacterized protein</fullName>
    </submittedName>
</protein>
<name>W9W1X5_9EURO</name>
<dbReference type="RefSeq" id="XP_007758613.1">
    <property type="nucleotide sequence ID" value="XM_007760423.1"/>
</dbReference>
<dbReference type="AlphaFoldDB" id="W9W1X5"/>
<dbReference type="HOGENOM" id="CLU_083361_0_0_1"/>
<dbReference type="GeneID" id="19180998"/>
<dbReference type="GO" id="GO:0000214">
    <property type="term" value="C:tRNA-intron endonuclease complex"/>
    <property type="evidence" value="ECO:0007669"/>
    <property type="project" value="InterPro"/>
</dbReference>
<dbReference type="eggNOG" id="ENOG502SC4F">
    <property type="taxonomic scope" value="Eukaryota"/>
</dbReference>
<sequence>MSSPTLKPCPPPPSALSALITSSGAKCASESLAISILHNLQYQHNWTDLKLHLVYVTQMYYPSQDPCVEATLVDLQGLNFKHSNSSSRTASPARSVSSSGSATPTLDGTSPSATQSLSSSGSIPLISGLPPKHSYIHPDLQTYLIKHNVKETELHVQREFVLPLALGEKWTLNRFCSVFDALPEREAIRVERPSSSRGSNTTAARPNGRAKAVGAGDIYEHTDQKRVLLGMRADEGMGGDGTVVYYIMQEGEVKPRQNG</sequence>
<gene>
    <name evidence="2" type="ORF">A1O7_06421</name>
</gene>
<dbReference type="VEuPathDB" id="FungiDB:A1O7_06421"/>
<dbReference type="InterPro" id="IPR042777">
    <property type="entry name" value="Sen15_fungi"/>
</dbReference>
<dbReference type="SUPFAM" id="SSF53032">
    <property type="entry name" value="tRNA-intron endonuclease catalytic domain-like"/>
    <property type="match status" value="1"/>
</dbReference>
<comment type="caution">
    <text evidence="2">The sequence shown here is derived from an EMBL/GenBank/DDBJ whole genome shotgun (WGS) entry which is preliminary data.</text>
</comment>
<feature type="region of interest" description="Disordered" evidence="1">
    <location>
        <begin position="191"/>
        <end position="211"/>
    </location>
</feature>
<dbReference type="PANTHER" id="PTHR28518">
    <property type="entry name" value="TRNA-SPLICING ENDONUCLEASE SUBUNIT SEN15"/>
    <property type="match status" value="1"/>
</dbReference>
<dbReference type="PANTHER" id="PTHR28518:SF1">
    <property type="entry name" value="TRNA-SPLICING ENDONUCLEASE SUBUNIT SEN15"/>
    <property type="match status" value="1"/>
</dbReference>
<feature type="region of interest" description="Disordered" evidence="1">
    <location>
        <begin position="83"/>
        <end position="119"/>
    </location>
</feature>
<proteinExistence type="predicted"/>
<accession>W9W1X5</accession>
<evidence type="ECO:0000256" key="1">
    <source>
        <dbReference type="SAM" id="MobiDB-lite"/>
    </source>
</evidence>
<dbReference type="GO" id="GO:0000213">
    <property type="term" value="F:tRNA-intron lyase activity"/>
    <property type="evidence" value="ECO:0007669"/>
    <property type="project" value="TreeGrafter"/>
</dbReference>
<reference evidence="2 3" key="1">
    <citation type="submission" date="2013-03" db="EMBL/GenBank/DDBJ databases">
        <title>The Genome Sequence of Cladophialophora yegresii CBS 114405.</title>
        <authorList>
            <consortium name="The Broad Institute Genomics Platform"/>
            <person name="Cuomo C."/>
            <person name="de Hoog S."/>
            <person name="Gorbushina A."/>
            <person name="Walker B."/>
            <person name="Young S.K."/>
            <person name="Zeng Q."/>
            <person name="Gargeya S."/>
            <person name="Fitzgerald M."/>
            <person name="Haas B."/>
            <person name="Abouelleil A."/>
            <person name="Allen A.W."/>
            <person name="Alvarado L."/>
            <person name="Arachchi H.M."/>
            <person name="Berlin A.M."/>
            <person name="Chapman S.B."/>
            <person name="Gainer-Dewar J."/>
            <person name="Goldberg J."/>
            <person name="Griggs A."/>
            <person name="Gujja S."/>
            <person name="Hansen M."/>
            <person name="Howarth C."/>
            <person name="Imamovic A."/>
            <person name="Ireland A."/>
            <person name="Larimer J."/>
            <person name="McCowan C."/>
            <person name="Murphy C."/>
            <person name="Pearson M."/>
            <person name="Poon T.W."/>
            <person name="Priest M."/>
            <person name="Roberts A."/>
            <person name="Saif S."/>
            <person name="Shea T."/>
            <person name="Sisk P."/>
            <person name="Sykes S."/>
            <person name="Wortman J."/>
            <person name="Nusbaum C."/>
            <person name="Birren B."/>
        </authorList>
    </citation>
    <scope>NUCLEOTIDE SEQUENCE [LARGE SCALE GENOMIC DNA]</scope>
    <source>
        <strain evidence="2 3">CBS 114405</strain>
    </source>
</reference>
<feature type="compositionally biased region" description="Polar residues" evidence="1">
    <location>
        <begin position="195"/>
        <end position="204"/>
    </location>
</feature>
<dbReference type="STRING" id="1182544.W9W1X5"/>